<evidence type="ECO:0000313" key="1">
    <source>
        <dbReference type="EMBL" id="SBT70623.1"/>
    </source>
</evidence>
<dbReference type="AlphaFoldDB" id="A0A1C3KAN9"/>
<dbReference type="EMBL" id="LT594492">
    <property type="protein sequence ID" value="SBT70623.1"/>
    <property type="molecule type" value="Genomic_DNA"/>
</dbReference>
<name>A0A1C3KAN9_PLAMA</name>
<protein>
    <submittedName>
        <fullName evidence="1">Uncharacterized protein</fullName>
    </submittedName>
</protein>
<reference evidence="1 2" key="1">
    <citation type="submission" date="2016-06" db="EMBL/GenBank/DDBJ databases">
        <authorList>
            <consortium name="Pathogen Informatics"/>
        </authorList>
    </citation>
    <scope>NUCLEOTIDE SEQUENCE [LARGE SCALE GENOMIC DNA]</scope>
    <source>
        <strain evidence="1">PmlGA01</strain>
    </source>
</reference>
<sequence length="85" mass="9777">MFNTDVLVANVSTKKEAELYNCNLKDSISFYCNLYYNSLDAEKANNLKNKKDKNEEAIIEDKVCSRANSVDPKKLEKCANFCERK</sequence>
<gene>
    <name evidence="1" type="primary">PmlGA01_040016700</name>
    <name evidence="1" type="ORF">PMLGA01_040016700</name>
</gene>
<evidence type="ECO:0000313" key="2">
    <source>
        <dbReference type="Proteomes" id="UP000219799"/>
    </source>
</evidence>
<proteinExistence type="predicted"/>
<accession>A0A1C3KAN9</accession>
<organism evidence="1 2">
    <name type="scientific">Plasmodium malariae</name>
    <dbReference type="NCBI Taxonomy" id="5858"/>
    <lineage>
        <taxon>Eukaryota</taxon>
        <taxon>Sar</taxon>
        <taxon>Alveolata</taxon>
        <taxon>Apicomplexa</taxon>
        <taxon>Aconoidasida</taxon>
        <taxon>Haemosporida</taxon>
        <taxon>Plasmodiidae</taxon>
        <taxon>Plasmodium</taxon>
        <taxon>Plasmodium (Plasmodium)</taxon>
    </lineage>
</organism>
<dbReference type="Proteomes" id="UP000219799">
    <property type="component" value="Chromosome 4"/>
</dbReference>